<evidence type="ECO:0000313" key="4">
    <source>
        <dbReference type="EMBL" id="PTQ10158.1"/>
    </source>
</evidence>
<accession>A0A2T5FWK8</accession>
<evidence type="ECO:0000313" key="5">
    <source>
        <dbReference type="Proteomes" id="UP000244162"/>
    </source>
</evidence>
<feature type="signal peptide" evidence="1">
    <location>
        <begin position="1"/>
        <end position="24"/>
    </location>
</feature>
<sequence precursor="true">MNKNTLFLMTALPLALVAASSAFAQQLGDRPAPPPTPDQAGPPPPASEEEVTFSAGSLDYDSEADIVTATGDVRMLRAGYRLRADKVIWNRKTAQVRAEGNVAVTSPGGDTLYGDSVDLTDTLKDGVVENLLLVLEDGGRLAAQRATRANEITTLERAAYTPCAVVDSEGCPKEPIWKITAVRVVHNPIKHRISYRDTRFSFMGVPILWLPGFSHPDGSQRGGASGLLMPDVRISRVNGAELSLPYYLQIAPNRDLTITPHVYSKVKPALEAQYRELNSLGAYQVGGFITHGSRLPATLQATPGMDGDRGIRAYFDANGRFQLDPDWSITGTARYSTDRTFLRRYDISDDDRLRSGINAERITRDSYLSIAGWAVQTLRAGADQGQQPIALPAIDYRRRFDDPWAGGRFELQLNSLGILRTEGQDTQRAFAGLRWDMRRFTGLGQELTLTGYARADLYHTSDILETTTISYRGDDGWSGRGIAALAADIRWPFVGELLGGTQRLTPRFQLVAAPNIANLRVPNEDARAVDLEDSNLFALNRFPGYDRWEDGSRATYGAEWAFDRPRLSIRGVIGQSYRLADREIILPAGTGLSGRFSDIVGRLTLRYGRFVELTERFRLDKTSLAVRRNEVDATIGTRRTYVSLGYLRLNRDIDPAIEDLRDREEIRLGGRLQLARYWSIFGSTVVDLTGRGEDPLSRADGYQPIRNRVGLLYADDCFEMGVTWRRDYAQTGDARRGSTFLLRLALKNIGR</sequence>
<dbReference type="GO" id="GO:0015920">
    <property type="term" value="P:lipopolysaccharide transport"/>
    <property type="evidence" value="ECO:0007669"/>
    <property type="project" value="InterPro"/>
</dbReference>
<feature type="region of interest" description="Disordered" evidence="2">
    <location>
        <begin position="26"/>
        <end position="50"/>
    </location>
</feature>
<gene>
    <name evidence="1" type="primary">lptD</name>
    <name evidence="4" type="ORF">CLG96_13605</name>
</gene>
<feature type="compositionally biased region" description="Pro residues" evidence="2">
    <location>
        <begin position="31"/>
        <end position="46"/>
    </location>
</feature>
<keyword evidence="1" id="KW-0732">Signal</keyword>
<dbReference type="HAMAP" id="MF_01411">
    <property type="entry name" value="LPS_assembly_LptD"/>
    <property type="match status" value="1"/>
</dbReference>
<dbReference type="GO" id="GO:0043165">
    <property type="term" value="P:Gram-negative-bacterium-type cell outer membrane assembly"/>
    <property type="evidence" value="ECO:0007669"/>
    <property type="project" value="UniProtKB-UniRule"/>
</dbReference>
<protein>
    <recommendedName>
        <fullName evidence="1">LPS-assembly protein LptD</fullName>
    </recommendedName>
</protein>
<reference evidence="4 5" key="1">
    <citation type="submission" date="2017-09" db="EMBL/GenBank/DDBJ databases">
        <title>Sphingomonas panjinensis sp.nov., isolated from oil-contaminated soil.</title>
        <authorList>
            <person name="Wang L."/>
            <person name="Chen L."/>
        </authorList>
    </citation>
    <scope>NUCLEOTIDE SEQUENCE [LARGE SCALE GENOMIC DNA]</scope>
    <source>
        <strain evidence="4 5">FW-11</strain>
    </source>
</reference>
<feature type="chain" id="PRO_5015792718" description="LPS-assembly protein LptD" evidence="1">
    <location>
        <begin position="25"/>
        <end position="751"/>
    </location>
</feature>
<organism evidence="4 5">
    <name type="scientific">Sphingomonas oleivorans</name>
    <dbReference type="NCBI Taxonomy" id="1735121"/>
    <lineage>
        <taxon>Bacteria</taxon>
        <taxon>Pseudomonadati</taxon>
        <taxon>Pseudomonadota</taxon>
        <taxon>Alphaproteobacteria</taxon>
        <taxon>Sphingomonadales</taxon>
        <taxon>Sphingomonadaceae</taxon>
        <taxon>Sphingomonas</taxon>
    </lineage>
</organism>
<proteinExistence type="inferred from homology"/>
<feature type="domain" description="LptD C-terminal" evidence="3">
    <location>
        <begin position="311"/>
        <end position="678"/>
    </location>
</feature>
<comment type="similarity">
    <text evidence="1">Belongs to the LptD family.</text>
</comment>
<dbReference type="Proteomes" id="UP000244162">
    <property type="component" value="Unassembled WGS sequence"/>
</dbReference>
<dbReference type="InterPro" id="IPR007543">
    <property type="entry name" value="LptD_C"/>
</dbReference>
<evidence type="ECO:0000256" key="1">
    <source>
        <dbReference type="HAMAP-Rule" id="MF_01411"/>
    </source>
</evidence>
<name>A0A2T5FWK8_9SPHN</name>
<comment type="caution">
    <text evidence="1">Lacks conserved residue(s) required for the propagation of feature annotation.</text>
</comment>
<evidence type="ECO:0000256" key="2">
    <source>
        <dbReference type="SAM" id="MobiDB-lite"/>
    </source>
</evidence>
<dbReference type="GO" id="GO:1990351">
    <property type="term" value="C:transporter complex"/>
    <property type="evidence" value="ECO:0007669"/>
    <property type="project" value="TreeGrafter"/>
</dbReference>
<dbReference type="PANTHER" id="PTHR30189:SF1">
    <property type="entry name" value="LPS-ASSEMBLY PROTEIN LPTD"/>
    <property type="match status" value="1"/>
</dbReference>
<dbReference type="PANTHER" id="PTHR30189">
    <property type="entry name" value="LPS-ASSEMBLY PROTEIN"/>
    <property type="match status" value="1"/>
</dbReference>
<dbReference type="GO" id="GO:0009279">
    <property type="term" value="C:cell outer membrane"/>
    <property type="evidence" value="ECO:0007669"/>
    <property type="project" value="UniProtKB-SubCell"/>
</dbReference>
<dbReference type="Pfam" id="PF04453">
    <property type="entry name" value="LptD"/>
    <property type="match status" value="1"/>
</dbReference>
<comment type="function">
    <text evidence="1">Involved in the assembly of lipopolysaccharide (LPS) at the surface of the outer membrane.</text>
</comment>
<dbReference type="EMBL" id="NWBU01000010">
    <property type="protein sequence ID" value="PTQ10158.1"/>
    <property type="molecule type" value="Genomic_DNA"/>
</dbReference>
<comment type="subunit">
    <text evidence="1">Component of the lipopolysaccharide transport and assembly complex.</text>
</comment>
<dbReference type="InterPro" id="IPR050218">
    <property type="entry name" value="LptD"/>
</dbReference>
<comment type="caution">
    <text evidence="4">The sequence shown here is derived from an EMBL/GenBank/DDBJ whole genome shotgun (WGS) entry which is preliminary data.</text>
</comment>
<keyword evidence="5" id="KW-1185">Reference proteome</keyword>
<evidence type="ECO:0000259" key="3">
    <source>
        <dbReference type="Pfam" id="PF04453"/>
    </source>
</evidence>
<dbReference type="OrthoDB" id="9760225at2"/>
<dbReference type="Gene3D" id="2.60.450.10">
    <property type="entry name" value="Lipopolysaccharide (LPS) transport protein A like domain"/>
    <property type="match status" value="1"/>
</dbReference>
<dbReference type="InterPro" id="IPR020889">
    <property type="entry name" value="LipoPS_assembly_LptD"/>
</dbReference>
<dbReference type="AlphaFoldDB" id="A0A2T5FWK8"/>
<keyword evidence="1" id="KW-0472">Membrane</keyword>
<keyword evidence="1" id="KW-0998">Cell outer membrane</keyword>
<comment type="subcellular location">
    <subcellularLocation>
        <location evidence="1">Cell outer membrane</location>
    </subcellularLocation>
</comment>